<evidence type="ECO:0000313" key="3">
    <source>
        <dbReference type="Proteomes" id="UP001597083"/>
    </source>
</evidence>
<reference evidence="3" key="1">
    <citation type="journal article" date="2019" name="Int. J. Syst. Evol. Microbiol.">
        <title>The Global Catalogue of Microorganisms (GCM) 10K type strain sequencing project: providing services to taxonomists for standard genome sequencing and annotation.</title>
        <authorList>
            <consortium name="The Broad Institute Genomics Platform"/>
            <consortium name="The Broad Institute Genome Sequencing Center for Infectious Disease"/>
            <person name="Wu L."/>
            <person name="Ma J."/>
        </authorList>
    </citation>
    <scope>NUCLEOTIDE SEQUENCE [LARGE SCALE GENOMIC DNA]</scope>
    <source>
        <strain evidence="3">JCM 31696</strain>
    </source>
</reference>
<name>A0ABW3CM49_9ACTN</name>
<evidence type="ECO:0000256" key="1">
    <source>
        <dbReference type="ARBA" id="ARBA00005254"/>
    </source>
</evidence>
<dbReference type="InterPro" id="IPR001753">
    <property type="entry name" value="Enoyl-CoA_hydra/iso"/>
</dbReference>
<accession>A0ABW3CM49</accession>
<dbReference type="SUPFAM" id="SSF52096">
    <property type="entry name" value="ClpP/crotonase"/>
    <property type="match status" value="1"/>
</dbReference>
<protein>
    <submittedName>
        <fullName evidence="2">Enoyl-CoA hydratase/isomerase family protein</fullName>
    </submittedName>
</protein>
<dbReference type="Gene3D" id="3.90.226.10">
    <property type="entry name" value="2-enoyl-CoA Hydratase, Chain A, domain 1"/>
    <property type="match status" value="1"/>
</dbReference>
<dbReference type="EMBL" id="JBHTIR010003307">
    <property type="protein sequence ID" value="MFD0855000.1"/>
    <property type="molecule type" value="Genomic_DNA"/>
</dbReference>
<feature type="non-terminal residue" evidence="2">
    <location>
        <position position="82"/>
    </location>
</feature>
<proteinExistence type="inferred from homology"/>
<gene>
    <name evidence="2" type="ORF">ACFQ07_22355</name>
</gene>
<keyword evidence="3" id="KW-1185">Reference proteome</keyword>
<dbReference type="PANTHER" id="PTHR43802:SF1">
    <property type="entry name" value="IP11341P-RELATED"/>
    <property type="match status" value="1"/>
</dbReference>
<dbReference type="Pfam" id="PF00378">
    <property type="entry name" value="ECH_1"/>
    <property type="match status" value="1"/>
</dbReference>
<dbReference type="CDD" id="cd06558">
    <property type="entry name" value="crotonase-like"/>
    <property type="match status" value="1"/>
</dbReference>
<dbReference type="InterPro" id="IPR029045">
    <property type="entry name" value="ClpP/crotonase-like_dom_sf"/>
</dbReference>
<organism evidence="2 3">
    <name type="scientific">Actinomadura adrarensis</name>
    <dbReference type="NCBI Taxonomy" id="1819600"/>
    <lineage>
        <taxon>Bacteria</taxon>
        <taxon>Bacillati</taxon>
        <taxon>Actinomycetota</taxon>
        <taxon>Actinomycetes</taxon>
        <taxon>Streptosporangiales</taxon>
        <taxon>Thermomonosporaceae</taxon>
        <taxon>Actinomadura</taxon>
    </lineage>
</organism>
<dbReference type="Proteomes" id="UP001597083">
    <property type="component" value="Unassembled WGS sequence"/>
</dbReference>
<dbReference type="PANTHER" id="PTHR43802">
    <property type="entry name" value="ENOYL-COA HYDRATASE"/>
    <property type="match status" value="1"/>
</dbReference>
<sequence>MADLRIERRDGIMVLTLTRPDRLNAVTSELTEEILDVLNELARDASTHVLVLTGEGRGFCSGMDLMGGGAGDDSQGPKVGRV</sequence>
<comment type="similarity">
    <text evidence="1">Belongs to the enoyl-CoA hydratase/isomerase family.</text>
</comment>
<comment type="caution">
    <text evidence="2">The sequence shown here is derived from an EMBL/GenBank/DDBJ whole genome shotgun (WGS) entry which is preliminary data.</text>
</comment>
<evidence type="ECO:0000313" key="2">
    <source>
        <dbReference type="EMBL" id="MFD0855000.1"/>
    </source>
</evidence>